<reference evidence="2" key="1">
    <citation type="journal article" date="2014" name="Int. J. Syst. Evol. Microbiol.">
        <title>Complete genome sequence of Corynebacterium casei LMG S-19264T (=DSM 44701T), isolated from a smear-ripened cheese.</title>
        <authorList>
            <consortium name="US DOE Joint Genome Institute (JGI-PGF)"/>
            <person name="Walter F."/>
            <person name="Albersmeier A."/>
            <person name="Kalinowski J."/>
            <person name="Ruckert C."/>
        </authorList>
    </citation>
    <scope>NUCLEOTIDE SEQUENCE</scope>
    <source>
        <strain evidence="2">CGMCC 1.12214</strain>
    </source>
</reference>
<protein>
    <submittedName>
        <fullName evidence="2">DUF1365 domain-containing protein</fullName>
    </submittedName>
</protein>
<proteinExistence type="predicted"/>
<comment type="caution">
    <text evidence="2">The sequence shown here is derived from an EMBL/GenBank/DDBJ whole genome shotgun (WGS) entry which is preliminary data.</text>
</comment>
<feature type="region of interest" description="Disordered" evidence="1">
    <location>
        <begin position="271"/>
        <end position="300"/>
    </location>
</feature>
<name>A0A917I8I7_9HYPH</name>
<accession>A0A917I8I7</accession>
<dbReference type="PANTHER" id="PTHR33973">
    <property type="entry name" value="OS07G0153300 PROTEIN"/>
    <property type="match status" value="1"/>
</dbReference>
<keyword evidence="3" id="KW-1185">Reference proteome</keyword>
<evidence type="ECO:0000256" key="1">
    <source>
        <dbReference type="SAM" id="MobiDB-lite"/>
    </source>
</evidence>
<dbReference type="PANTHER" id="PTHR33973:SF4">
    <property type="entry name" value="OS07G0153300 PROTEIN"/>
    <property type="match status" value="1"/>
</dbReference>
<reference evidence="2" key="2">
    <citation type="submission" date="2020-09" db="EMBL/GenBank/DDBJ databases">
        <authorList>
            <person name="Sun Q."/>
            <person name="Zhou Y."/>
        </authorList>
    </citation>
    <scope>NUCLEOTIDE SEQUENCE</scope>
    <source>
        <strain evidence="2">CGMCC 1.12214</strain>
    </source>
</reference>
<evidence type="ECO:0000313" key="3">
    <source>
        <dbReference type="Proteomes" id="UP000603912"/>
    </source>
</evidence>
<dbReference type="RefSeq" id="WP_188518341.1">
    <property type="nucleotide sequence ID" value="NZ_BMES01000002.1"/>
</dbReference>
<dbReference type="InterPro" id="IPR010775">
    <property type="entry name" value="DUF1365"/>
</dbReference>
<dbReference type="Proteomes" id="UP000603912">
    <property type="component" value="Unassembled WGS sequence"/>
</dbReference>
<gene>
    <name evidence="2" type="ORF">GCM10007036_27720</name>
</gene>
<sequence length="300" mass="33272">MSIHFPPPKEAASLYRGGVMHARMKPVEHRFSYEVFSLLIDLDRLAEASRASVFFSVGRWNLLSFWQKDHGPRDGSSLRVYVDRILAEAGLSLPGGRVLLLCYPRIAGMGFNPLSVYFAYAADGELAAAIYEVRNTFGEHHTYVCPVAPGELGPEGLRQERRKLFYVSPFNDLDMRYRFRVRPPGDTIAVRILETDDQGPLLAATFQGKRRHLTTSSLLAALARIPALTLTVIGGIHWEALRLWLKGMRLVKRPPAPPPLSYGDRMVGFDTVARPPESGAQEFGAHDTGANGFAPSTARP</sequence>
<dbReference type="Pfam" id="PF07103">
    <property type="entry name" value="DUF1365"/>
    <property type="match status" value="1"/>
</dbReference>
<evidence type="ECO:0000313" key="2">
    <source>
        <dbReference type="EMBL" id="GGH22602.1"/>
    </source>
</evidence>
<organism evidence="2 3">
    <name type="scientific">Alsobacter metallidurans</name>
    <dbReference type="NCBI Taxonomy" id="340221"/>
    <lineage>
        <taxon>Bacteria</taxon>
        <taxon>Pseudomonadati</taxon>
        <taxon>Pseudomonadota</taxon>
        <taxon>Alphaproteobacteria</taxon>
        <taxon>Hyphomicrobiales</taxon>
        <taxon>Alsobacteraceae</taxon>
        <taxon>Alsobacter</taxon>
    </lineage>
</organism>
<dbReference type="AlphaFoldDB" id="A0A917I8I7"/>
<dbReference type="EMBL" id="BMES01000002">
    <property type="protein sequence ID" value="GGH22602.1"/>
    <property type="molecule type" value="Genomic_DNA"/>
</dbReference>